<keyword evidence="3" id="KW-1185">Reference proteome</keyword>
<dbReference type="Proteomes" id="UP000712570">
    <property type="component" value="Unassembled WGS sequence"/>
</dbReference>
<accession>A0ABX0KSZ0</accession>
<reference evidence="2 3" key="1">
    <citation type="submission" date="2020-03" db="EMBL/GenBank/DDBJ databases">
        <title>Draft genome sequence of environmentally isolated violet-colored cultures.</title>
        <authorList>
            <person name="Wilson H.S."/>
        </authorList>
    </citation>
    <scope>NUCLEOTIDE SEQUENCE [LARGE SCALE GENOMIC DNA]</scope>
    <source>
        <strain evidence="2 3">HSC-16F04</strain>
    </source>
</reference>
<dbReference type="RefSeq" id="WP_166828514.1">
    <property type="nucleotide sequence ID" value="NZ_JAAOLX010000008.1"/>
</dbReference>
<proteinExistence type="predicted"/>
<sequence>MDITWLQGFTLGIALVGAVLGIINTWHSLDKVRVKLKVVPAHAIPYGGTNELLQFCIEITNLSAFPVTVNDAGVFFHGTAERGAIVAPVFTDNGHWPRRLEPRSSITVYSQMPRARLNHKIKCAYAKTQCGYTQTGSSPALKQIAANF</sequence>
<keyword evidence="1" id="KW-0472">Membrane</keyword>
<feature type="transmembrane region" description="Helical" evidence="1">
    <location>
        <begin position="6"/>
        <end position="26"/>
    </location>
</feature>
<name>A0ABX0KSZ0_9NEIS</name>
<protein>
    <submittedName>
        <fullName evidence="2">Uncharacterized protein</fullName>
    </submittedName>
</protein>
<evidence type="ECO:0000313" key="3">
    <source>
        <dbReference type="Proteomes" id="UP000712570"/>
    </source>
</evidence>
<evidence type="ECO:0000256" key="1">
    <source>
        <dbReference type="SAM" id="Phobius"/>
    </source>
</evidence>
<gene>
    <name evidence="2" type="ORF">HA050_16560</name>
</gene>
<organism evidence="2 3">
    <name type="scientific">Iodobacter violaceini</name>
    <dbReference type="NCBI Taxonomy" id="3044271"/>
    <lineage>
        <taxon>Bacteria</taxon>
        <taxon>Pseudomonadati</taxon>
        <taxon>Pseudomonadota</taxon>
        <taxon>Betaproteobacteria</taxon>
        <taxon>Neisseriales</taxon>
        <taxon>Chitinibacteraceae</taxon>
        <taxon>Iodobacter</taxon>
    </lineage>
</organism>
<evidence type="ECO:0000313" key="2">
    <source>
        <dbReference type="EMBL" id="NHQ87731.1"/>
    </source>
</evidence>
<comment type="caution">
    <text evidence="2">The sequence shown here is derived from an EMBL/GenBank/DDBJ whole genome shotgun (WGS) entry which is preliminary data.</text>
</comment>
<keyword evidence="1" id="KW-0812">Transmembrane</keyword>
<dbReference type="EMBL" id="JAAOLX010000008">
    <property type="protein sequence ID" value="NHQ87731.1"/>
    <property type="molecule type" value="Genomic_DNA"/>
</dbReference>
<keyword evidence="1" id="KW-1133">Transmembrane helix</keyword>